<dbReference type="Proteomes" id="UP000095286">
    <property type="component" value="Unplaced"/>
</dbReference>
<proteinExistence type="predicted"/>
<reference evidence="2" key="1">
    <citation type="submission" date="2016-11" db="UniProtKB">
        <authorList>
            <consortium name="WormBaseParasite"/>
        </authorList>
    </citation>
    <scope>IDENTIFICATION</scope>
    <source>
        <strain evidence="2">KR3021</strain>
    </source>
</reference>
<accession>A0AC35U6D1</accession>
<dbReference type="WBParaSite" id="RSKR_0000802500.1">
    <property type="protein sequence ID" value="RSKR_0000802500.1"/>
    <property type="gene ID" value="RSKR_0000802500"/>
</dbReference>
<organism evidence="1 2">
    <name type="scientific">Rhabditophanes sp. KR3021</name>
    <dbReference type="NCBI Taxonomy" id="114890"/>
    <lineage>
        <taxon>Eukaryota</taxon>
        <taxon>Metazoa</taxon>
        <taxon>Ecdysozoa</taxon>
        <taxon>Nematoda</taxon>
        <taxon>Chromadorea</taxon>
        <taxon>Rhabditida</taxon>
        <taxon>Tylenchina</taxon>
        <taxon>Panagrolaimomorpha</taxon>
        <taxon>Strongyloidoidea</taxon>
        <taxon>Alloionematidae</taxon>
        <taxon>Rhabditophanes</taxon>
    </lineage>
</organism>
<evidence type="ECO:0000313" key="2">
    <source>
        <dbReference type="WBParaSite" id="RSKR_0000802500.1"/>
    </source>
</evidence>
<protein>
    <submittedName>
        <fullName evidence="2">Arf-GAP with coiled-coil, ANK repeat and PH domain-containing protein 2</fullName>
    </submittedName>
</protein>
<evidence type="ECO:0000313" key="1">
    <source>
        <dbReference type="Proteomes" id="UP000095286"/>
    </source>
</evidence>
<name>A0AC35U6D1_9BILA</name>
<sequence>MQERHSVVPKEIFQHPSGISLVPEVVMEGYLFKRSTNAFKTWNRRWFQIRDNTFLYSHRNNDNQVPTMMEENLKLCLVRQAPPNIDRMCCFELVTPSKTHILQADSEILCKGWIRALQRTIQHLHEECIHNTKEIPIFDDDKNELKHSPATTQSQMNDNGSEGSSEITPRGEGNGQGKIKEAFIRSVIAPLSIREFYIQTRQLAGNTICCDCGCVDAKWISINLGIIICIECSGVHRSLGVQVSKVRSLTMDSLDCQQQDVMLSLGNKTVNSIFMEHYDKHKTQYPLISGETSRAEREIFIKAKYVHKLFTSSNKQRTNENGIYFNESGQEDDILSHQYLLLPTAETVSVKSFDRPESRTSDCSEGKFDKSDSDDYFNSDKITESIIGGNMAELLKCLAKGFDLNSIINGNTLLHIAVKNNNQSIIEFLVLNGAKINSFNEDLDTPLHVAVSVGDPLLVYQLIKRNADKSIKNRRGFTPLEWAVESEHANVVVLFRLVDLKSECTNTDSSNTMLDENIEDFLINLQMKENENNLSNV</sequence>